<evidence type="ECO:0008006" key="6">
    <source>
        <dbReference type="Google" id="ProtNLM"/>
    </source>
</evidence>
<dbReference type="AlphaFoldDB" id="A0A9J6G585"/>
<feature type="coiled-coil region" evidence="2">
    <location>
        <begin position="221"/>
        <end position="255"/>
    </location>
</feature>
<gene>
    <name evidence="4" type="ORF">HPB48_011270</name>
</gene>
<feature type="compositionally biased region" description="Low complexity" evidence="3">
    <location>
        <begin position="486"/>
        <end position="501"/>
    </location>
</feature>
<feature type="region of interest" description="Disordered" evidence="3">
    <location>
        <begin position="409"/>
        <end position="451"/>
    </location>
</feature>
<name>A0A9J6G585_HAELO</name>
<dbReference type="EMBL" id="JABSTR010000005">
    <property type="protein sequence ID" value="KAH9370103.1"/>
    <property type="molecule type" value="Genomic_DNA"/>
</dbReference>
<dbReference type="GO" id="GO:0000149">
    <property type="term" value="F:SNARE binding"/>
    <property type="evidence" value="ECO:0007669"/>
    <property type="project" value="TreeGrafter"/>
</dbReference>
<feature type="compositionally biased region" description="Polar residues" evidence="3">
    <location>
        <begin position="430"/>
        <end position="447"/>
    </location>
</feature>
<evidence type="ECO:0000256" key="3">
    <source>
        <dbReference type="SAM" id="MobiDB-lite"/>
    </source>
</evidence>
<dbReference type="PANTHER" id="PTHR15157">
    <property type="entry name" value="UV RADIATION RESISTANCE-ASSOCIATED GENE PROTEIN"/>
    <property type="match status" value="1"/>
</dbReference>
<comment type="caution">
    <text evidence="4">The sequence shown here is derived from an EMBL/GenBank/DDBJ whole genome shotgun (WGS) entry which is preliminary data.</text>
</comment>
<keyword evidence="1 2" id="KW-0175">Coiled coil</keyword>
<protein>
    <recommendedName>
        <fullName evidence="6">C2 domain-containing protein</fullName>
    </recommendedName>
</protein>
<evidence type="ECO:0000313" key="4">
    <source>
        <dbReference type="EMBL" id="KAH9370103.1"/>
    </source>
</evidence>
<proteinExistence type="predicted"/>
<dbReference type="Pfam" id="PF10186">
    <property type="entry name" value="ATG14"/>
    <property type="match status" value="1"/>
</dbReference>
<dbReference type="GO" id="GO:0000323">
    <property type="term" value="C:lytic vacuole"/>
    <property type="evidence" value="ECO:0007669"/>
    <property type="project" value="TreeGrafter"/>
</dbReference>
<dbReference type="VEuPathDB" id="VectorBase:HLOH_064813"/>
<dbReference type="PANTHER" id="PTHR15157:SF5">
    <property type="entry name" value="UV RADIATION RESISTANCE-ASSOCIATED GENE PROTEIN"/>
    <property type="match status" value="1"/>
</dbReference>
<evidence type="ECO:0000313" key="5">
    <source>
        <dbReference type="Proteomes" id="UP000821853"/>
    </source>
</evidence>
<evidence type="ECO:0000256" key="1">
    <source>
        <dbReference type="ARBA" id="ARBA00023054"/>
    </source>
</evidence>
<organism evidence="4 5">
    <name type="scientific">Haemaphysalis longicornis</name>
    <name type="common">Bush tick</name>
    <dbReference type="NCBI Taxonomy" id="44386"/>
    <lineage>
        <taxon>Eukaryota</taxon>
        <taxon>Metazoa</taxon>
        <taxon>Ecdysozoa</taxon>
        <taxon>Arthropoda</taxon>
        <taxon>Chelicerata</taxon>
        <taxon>Arachnida</taxon>
        <taxon>Acari</taxon>
        <taxon>Parasitiformes</taxon>
        <taxon>Ixodida</taxon>
        <taxon>Ixodoidea</taxon>
        <taxon>Ixodidae</taxon>
        <taxon>Haemaphysalinae</taxon>
        <taxon>Haemaphysalis</taxon>
    </lineage>
</organism>
<feature type="region of interest" description="Disordered" evidence="3">
    <location>
        <begin position="465"/>
        <end position="511"/>
    </location>
</feature>
<dbReference type="InterPro" id="IPR018791">
    <property type="entry name" value="UV_resistance/autophagy_Atg14"/>
</dbReference>
<dbReference type="GO" id="GO:0035493">
    <property type="term" value="P:SNARE complex assembly"/>
    <property type="evidence" value="ECO:0007669"/>
    <property type="project" value="TreeGrafter"/>
</dbReference>
<accession>A0A9J6G585</accession>
<sequence length="619" mass="69698">MERRLRHLTAIFARNVVSSEISETENFGLFYTIHLNRDDPAMYTSEVSENNLNPMWQQLQMANFNSLRNNSSRSLVVRVWLTKKSDPSATCVIEWDVNLHGLSFLGEQVPKDGRKFLPNTLLFAMPEGIYGTADSIVQGPKLDHSGHSVYEVLYSDPSVMRNSCSVNSLKRMMTTERAIKQTQASVSRVRRAIEKRLQQRLELHERLAATGEIIEERTWQLDKERRACRAKKQELADKERQLAGMKAELVEKRSLLVERRRHYFEVRESLLKTTSRLLFRQKELITELAFIYPVLPLPEKKGYTICLVHLPNSEDFNDRDDRSVSVALGYVTHTLLMMSHFLDHFSDKDREFPLYVKGKDRMMFNYSVYLLNRNIAQLKCHCNLATKDLRATLHNLYGLYEYYSIKPSNNQPSSAPVSVPASSLPGGPIKNNNNNLGSTQDQPSSDDVLSPPAMQAADMEHMFKCEEGPPLGGEEAETSATSAPVQKLSSSLDKGLDSLQGGVAESEDSRSAPLLLPLRFPSLQSSYRLSEPNLREFEARTTLKERQAVADQLLPVPPVVYDATEESGSLNSGDGVVEVAVDTLFDADLTARTEQLATVVRSFRTYSTVSSSNGLGPKP</sequence>
<dbReference type="GO" id="GO:0032991">
    <property type="term" value="C:protein-containing complex"/>
    <property type="evidence" value="ECO:0007669"/>
    <property type="project" value="UniProtKB-ARBA"/>
</dbReference>
<dbReference type="GO" id="GO:0005768">
    <property type="term" value="C:endosome"/>
    <property type="evidence" value="ECO:0007669"/>
    <property type="project" value="TreeGrafter"/>
</dbReference>
<feature type="compositionally biased region" description="Low complexity" evidence="3">
    <location>
        <begin position="409"/>
        <end position="428"/>
    </location>
</feature>
<keyword evidence="5" id="KW-1185">Reference proteome</keyword>
<dbReference type="Proteomes" id="UP000821853">
    <property type="component" value="Chromosome 3"/>
</dbReference>
<dbReference type="OrthoDB" id="72772at2759"/>
<evidence type="ECO:0000256" key="2">
    <source>
        <dbReference type="SAM" id="Coils"/>
    </source>
</evidence>
<reference evidence="4 5" key="1">
    <citation type="journal article" date="2020" name="Cell">
        <title>Large-Scale Comparative Analyses of Tick Genomes Elucidate Their Genetic Diversity and Vector Capacities.</title>
        <authorList>
            <consortium name="Tick Genome and Microbiome Consortium (TIGMIC)"/>
            <person name="Jia N."/>
            <person name="Wang J."/>
            <person name="Shi W."/>
            <person name="Du L."/>
            <person name="Sun Y."/>
            <person name="Zhan W."/>
            <person name="Jiang J.F."/>
            <person name="Wang Q."/>
            <person name="Zhang B."/>
            <person name="Ji P."/>
            <person name="Bell-Sakyi L."/>
            <person name="Cui X.M."/>
            <person name="Yuan T.T."/>
            <person name="Jiang B.G."/>
            <person name="Yang W.F."/>
            <person name="Lam T.T."/>
            <person name="Chang Q.C."/>
            <person name="Ding S.J."/>
            <person name="Wang X.J."/>
            <person name="Zhu J.G."/>
            <person name="Ruan X.D."/>
            <person name="Zhao L."/>
            <person name="Wei J.T."/>
            <person name="Ye R.Z."/>
            <person name="Que T.C."/>
            <person name="Du C.H."/>
            <person name="Zhou Y.H."/>
            <person name="Cheng J.X."/>
            <person name="Dai P.F."/>
            <person name="Guo W.B."/>
            <person name="Han X.H."/>
            <person name="Huang E.J."/>
            <person name="Li L.F."/>
            <person name="Wei W."/>
            <person name="Gao Y.C."/>
            <person name="Liu J.Z."/>
            <person name="Shao H.Z."/>
            <person name="Wang X."/>
            <person name="Wang C.C."/>
            <person name="Yang T.C."/>
            <person name="Huo Q.B."/>
            <person name="Li W."/>
            <person name="Chen H.Y."/>
            <person name="Chen S.E."/>
            <person name="Zhou L.G."/>
            <person name="Ni X.B."/>
            <person name="Tian J.H."/>
            <person name="Sheng Y."/>
            <person name="Liu T."/>
            <person name="Pan Y.S."/>
            <person name="Xia L.Y."/>
            <person name="Li J."/>
            <person name="Zhao F."/>
            <person name="Cao W.C."/>
        </authorList>
    </citation>
    <scope>NUCLEOTIDE SEQUENCE [LARGE SCALE GENOMIC DNA]</scope>
    <source>
        <strain evidence="4">HaeL-2018</strain>
    </source>
</reference>